<keyword evidence="2" id="KW-1185">Reference proteome</keyword>
<evidence type="ECO:0000313" key="2">
    <source>
        <dbReference type="Proteomes" id="UP000226431"/>
    </source>
</evidence>
<gene>
    <name evidence="1" type="ORF">CDD80_368</name>
</gene>
<comment type="caution">
    <text evidence="1">The sequence shown here is derived from an EMBL/GenBank/DDBJ whole genome shotgun (WGS) entry which is preliminary data.</text>
</comment>
<accession>A0A2C5YRG6</accession>
<dbReference type="EMBL" id="NJES01000011">
    <property type="protein sequence ID" value="PHH80688.1"/>
    <property type="molecule type" value="Genomic_DNA"/>
</dbReference>
<organism evidence="1 2">
    <name type="scientific">Ophiocordyceps camponoti-rufipedis</name>
    <dbReference type="NCBI Taxonomy" id="2004952"/>
    <lineage>
        <taxon>Eukaryota</taxon>
        <taxon>Fungi</taxon>
        <taxon>Dikarya</taxon>
        <taxon>Ascomycota</taxon>
        <taxon>Pezizomycotina</taxon>
        <taxon>Sordariomycetes</taxon>
        <taxon>Hypocreomycetidae</taxon>
        <taxon>Hypocreales</taxon>
        <taxon>Ophiocordycipitaceae</taxon>
        <taxon>Ophiocordyceps</taxon>
    </lineage>
</organism>
<proteinExistence type="predicted"/>
<reference evidence="1 2" key="1">
    <citation type="submission" date="2017-06" db="EMBL/GenBank/DDBJ databases">
        <title>Ant-infecting Ophiocordyceps genomes reveal a high diversity of potential behavioral manipulation genes and a possible major role for enterotoxins.</title>
        <authorList>
            <person name="De Bekker C."/>
            <person name="Evans H.C."/>
            <person name="Brachmann A."/>
            <person name="Hughes D.P."/>
        </authorList>
    </citation>
    <scope>NUCLEOTIDE SEQUENCE [LARGE SCALE GENOMIC DNA]</scope>
    <source>
        <strain evidence="1 2">Map16</strain>
    </source>
</reference>
<evidence type="ECO:0000313" key="1">
    <source>
        <dbReference type="EMBL" id="PHH80688.1"/>
    </source>
</evidence>
<protein>
    <submittedName>
        <fullName evidence="1">Uncharacterized protein</fullName>
    </submittedName>
</protein>
<dbReference type="Proteomes" id="UP000226431">
    <property type="component" value="Unassembled WGS sequence"/>
</dbReference>
<sequence>MLYRLDATITLRKIGAFCFKLVADSRSRHVDVLDFIVCVPAQSTEFTDYKILGRLSCTDYKILTTPQLHQLHSWGTSSRVRLKKSPAKAIWDWQRVRHGFYRDIIY</sequence>
<name>A0A2C5YRG6_9HYPO</name>
<dbReference type="AlphaFoldDB" id="A0A2C5YRG6"/>